<dbReference type="RefSeq" id="WP_322185910.1">
    <property type="nucleotide sequence ID" value="NZ_JAXLPB010000001.1"/>
</dbReference>
<dbReference type="PIRSF" id="PIRSF010244">
    <property type="entry name" value="UCP010244_imp"/>
    <property type="match status" value="1"/>
</dbReference>
<reference evidence="1 2" key="1">
    <citation type="submission" date="2023-12" db="EMBL/GenBank/DDBJ databases">
        <title>Description of Novel Strain Fulvimarina sp. 2208YS6-2-32 isolated from Uroteuthis (Photololigo) edulis.</title>
        <authorList>
            <person name="Park J.-S."/>
        </authorList>
    </citation>
    <scope>NUCLEOTIDE SEQUENCE [LARGE SCALE GENOMIC DNA]</scope>
    <source>
        <strain evidence="1 2">2208YS6-2-32</strain>
    </source>
</reference>
<keyword evidence="2" id="KW-1185">Reference proteome</keyword>
<sequence>MGRFILALLTGLVGAGLVHIAIVFMIPRISENSAWSRLSALGDYFEVVRIAPLRDTAFTRQNGASETPRDAFAFADPAFVVASCRFVLDDGPVEITANGTIDNFWSASIYDSRGGNIYSINDRAAIDGIVNLVVGTAQQIEDVRATTLLEDSPALPVIVDVLQGYVTVRVLIDEESKRPAADSFLRTVACFPIDIRPTASGEAGSEQG</sequence>
<protein>
    <recommendedName>
        <fullName evidence="3">DUF1254 domain-containing protein</fullName>
    </recommendedName>
</protein>
<dbReference type="EMBL" id="JAXLPB010000001">
    <property type="protein sequence ID" value="MDY8108468.1"/>
    <property type="molecule type" value="Genomic_DNA"/>
</dbReference>
<evidence type="ECO:0008006" key="3">
    <source>
        <dbReference type="Google" id="ProtNLM"/>
    </source>
</evidence>
<proteinExistence type="predicted"/>
<name>A0ABU5I0G9_9HYPH</name>
<evidence type="ECO:0000313" key="2">
    <source>
        <dbReference type="Proteomes" id="UP001294412"/>
    </source>
</evidence>
<comment type="caution">
    <text evidence="1">The sequence shown here is derived from an EMBL/GenBank/DDBJ whole genome shotgun (WGS) entry which is preliminary data.</text>
</comment>
<dbReference type="Proteomes" id="UP001294412">
    <property type="component" value="Unassembled WGS sequence"/>
</dbReference>
<accession>A0ABU5I0G9</accession>
<dbReference type="InterPro" id="IPR014456">
    <property type="entry name" value="UCP010244_IM"/>
</dbReference>
<evidence type="ECO:0000313" key="1">
    <source>
        <dbReference type="EMBL" id="MDY8108468.1"/>
    </source>
</evidence>
<organism evidence="1 2">
    <name type="scientific">Fulvimarina uroteuthidis</name>
    <dbReference type="NCBI Taxonomy" id="3098149"/>
    <lineage>
        <taxon>Bacteria</taxon>
        <taxon>Pseudomonadati</taxon>
        <taxon>Pseudomonadota</taxon>
        <taxon>Alphaproteobacteria</taxon>
        <taxon>Hyphomicrobiales</taxon>
        <taxon>Aurantimonadaceae</taxon>
        <taxon>Fulvimarina</taxon>
    </lineage>
</organism>
<gene>
    <name evidence="1" type="ORF">U0C82_04785</name>
</gene>